<evidence type="ECO:0000256" key="4">
    <source>
        <dbReference type="ARBA" id="ARBA00022692"/>
    </source>
</evidence>
<keyword evidence="4 10" id="KW-0812">Transmembrane</keyword>
<evidence type="ECO:0000313" key="12">
    <source>
        <dbReference type="EMBL" id="MDH0363762.1"/>
    </source>
</evidence>
<comment type="caution">
    <text evidence="12">The sequence shown here is derived from an EMBL/GenBank/DDBJ whole genome shotgun (WGS) entry which is preliminary data.</text>
</comment>
<dbReference type="GO" id="GO:0006935">
    <property type="term" value="P:chemotaxis"/>
    <property type="evidence" value="ECO:0007669"/>
    <property type="project" value="InterPro"/>
</dbReference>
<dbReference type="RefSeq" id="WP_279844142.1">
    <property type="nucleotide sequence ID" value="NZ_JAOBZY010000010.1"/>
</dbReference>
<name>A0AA42HSH6_9BURK</name>
<comment type="subcellular location">
    <subcellularLocation>
        <location evidence="1">Cell membrane</location>
        <topology evidence="1">Multi-pass membrane protein</topology>
    </subcellularLocation>
</comment>
<dbReference type="EMBL" id="JAODZU010000013">
    <property type="protein sequence ID" value="MDH0363762.1"/>
    <property type="molecule type" value="Genomic_DNA"/>
</dbReference>
<evidence type="ECO:0000313" key="13">
    <source>
        <dbReference type="Proteomes" id="UP001158297"/>
    </source>
</evidence>
<dbReference type="GO" id="GO:0005886">
    <property type="term" value="C:plasma membrane"/>
    <property type="evidence" value="ECO:0007669"/>
    <property type="project" value="UniProtKB-SubCell"/>
</dbReference>
<dbReference type="SMART" id="SM00283">
    <property type="entry name" value="MA"/>
    <property type="match status" value="1"/>
</dbReference>
<evidence type="ECO:0000256" key="7">
    <source>
        <dbReference type="ARBA" id="ARBA00029447"/>
    </source>
</evidence>
<accession>A0AA42HSH6</accession>
<feature type="domain" description="Methyl-accepting transducer" evidence="11">
    <location>
        <begin position="272"/>
        <end position="501"/>
    </location>
</feature>
<evidence type="ECO:0000256" key="9">
    <source>
        <dbReference type="SAM" id="MobiDB-lite"/>
    </source>
</evidence>
<proteinExistence type="inferred from homology"/>
<dbReference type="FunFam" id="1.10.287.950:FF:000001">
    <property type="entry name" value="Methyl-accepting chemotaxis sensory transducer"/>
    <property type="match status" value="1"/>
</dbReference>
<dbReference type="Pfam" id="PF00015">
    <property type="entry name" value="MCPsignal"/>
    <property type="match status" value="1"/>
</dbReference>
<feature type="compositionally biased region" description="Low complexity" evidence="9">
    <location>
        <begin position="540"/>
        <end position="587"/>
    </location>
</feature>
<keyword evidence="5 10" id="KW-1133">Transmembrane helix</keyword>
<feature type="transmembrane region" description="Helical" evidence="10">
    <location>
        <begin position="191"/>
        <end position="211"/>
    </location>
</feature>
<feature type="transmembrane region" description="Helical" evidence="10">
    <location>
        <begin position="12"/>
        <end position="33"/>
    </location>
</feature>
<dbReference type="InterPro" id="IPR033480">
    <property type="entry name" value="sCache_2"/>
</dbReference>
<evidence type="ECO:0000256" key="8">
    <source>
        <dbReference type="PROSITE-ProRule" id="PRU00284"/>
    </source>
</evidence>
<dbReference type="PROSITE" id="PS50111">
    <property type="entry name" value="CHEMOTAXIS_TRANSDUC_2"/>
    <property type="match status" value="1"/>
</dbReference>
<comment type="similarity">
    <text evidence="7">Belongs to the methyl-accepting chemotaxis (MCP) protein family.</text>
</comment>
<dbReference type="SUPFAM" id="SSF58104">
    <property type="entry name" value="Methyl-accepting chemotaxis protein (MCP) signaling domain"/>
    <property type="match status" value="1"/>
</dbReference>
<dbReference type="GO" id="GO:0007165">
    <property type="term" value="P:signal transduction"/>
    <property type="evidence" value="ECO:0007669"/>
    <property type="project" value="UniProtKB-KW"/>
</dbReference>
<evidence type="ECO:0000256" key="3">
    <source>
        <dbReference type="ARBA" id="ARBA00022481"/>
    </source>
</evidence>
<dbReference type="Pfam" id="PF17200">
    <property type="entry name" value="sCache_2"/>
    <property type="match status" value="1"/>
</dbReference>
<evidence type="ECO:0000256" key="1">
    <source>
        <dbReference type="ARBA" id="ARBA00004651"/>
    </source>
</evidence>
<evidence type="ECO:0000256" key="2">
    <source>
        <dbReference type="ARBA" id="ARBA00022475"/>
    </source>
</evidence>
<dbReference type="PRINTS" id="PR00260">
    <property type="entry name" value="CHEMTRNSDUCR"/>
</dbReference>
<dbReference type="InterPro" id="IPR004089">
    <property type="entry name" value="MCPsignal_dom"/>
</dbReference>
<feature type="region of interest" description="Disordered" evidence="9">
    <location>
        <begin position="540"/>
        <end position="595"/>
    </location>
</feature>
<protein>
    <submittedName>
        <fullName evidence="12">Methyl-accepting chemotaxis protein</fullName>
    </submittedName>
</protein>
<dbReference type="PANTHER" id="PTHR43531">
    <property type="entry name" value="PROTEIN ICFG"/>
    <property type="match status" value="1"/>
</dbReference>
<sequence>MRLLQHITVTRRLGGLVAMAILTLLALGAGLSLSERSLLLQERQNGVRQTVEIAHGLIAHFHQQATQGKISTEEAQARALQSLAALRYSGNEYFWVNDMHPRMIMHPVRPQLNGQDVSGNKDPTGRALFIDFVNIVKKDGAGFHSYLWPMPGSDEPVEKISYVMGFQPWGWVVGSGVYIDTVKAAFLQRMIGAAAVSAALALLLVLLGWLISRSILRQLGNEPAALLAGTERMAQGDLSTPMAHRGDARSVAQGLEHMRTHLADIVQGVRHSAEHVTLASQEIAQGNHDLSSRTEEQASALEQTAASMEQVGSTVRQNADNARQANQLALNASQVAQQGGQVVQEVVTTMRGINSASQRIADIIGVIDGIAFQTNILALNAAVEAARAGEQGRGFAVVAAEVRSLAGRSAEAAKEIKTLITASVEQIAQGSALADRAGHTMTDVVSAIRHVNDIVGEISAASAEQSAGVGQIAEAITQMDHNTQQNAALVEQSAAAANGLKMQAEQLLQAVSRFRLALQATQPDRAPAAVAPAPAVVRAAPTPRPVPAQRTTPATATAAGAGAGAGSTAAAARPALPRSAPPATSTTDNADWESF</sequence>
<dbReference type="GO" id="GO:0004888">
    <property type="term" value="F:transmembrane signaling receptor activity"/>
    <property type="evidence" value="ECO:0007669"/>
    <property type="project" value="InterPro"/>
</dbReference>
<dbReference type="Gene3D" id="3.30.450.20">
    <property type="entry name" value="PAS domain"/>
    <property type="match status" value="1"/>
</dbReference>
<evidence type="ECO:0000259" key="11">
    <source>
        <dbReference type="PROSITE" id="PS50111"/>
    </source>
</evidence>
<keyword evidence="8" id="KW-0807">Transducer</keyword>
<dbReference type="AlphaFoldDB" id="A0AA42HSH6"/>
<keyword evidence="3" id="KW-0488">Methylation</keyword>
<evidence type="ECO:0000256" key="5">
    <source>
        <dbReference type="ARBA" id="ARBA00022989"/>
    </source>
</evidence>
<dbReference type="Proteomes" id="UP001158297">
    <property type="component" value="Unassembled WGS sequence"/>
</dbReference>
<keyword evidence="6 10" id="KW-0472">Membrane</keyword>
<evidence type="ECO:0000256" key="10">
    <source>
        <dbReference type="SAM" id="Phobius"/>
    </source>
</evidence>
<dbReference type="PANTHER" id="PTHR43531:SF14">
    <property type="entry name" value="METHYL-ACCEPTING CHEMOTAXIS PROTEIN I-RELATED"/>
    <property type="match status" value="1"/>
</dbReference>
<gene>
    <name evidence="12" type="ORF">N7330_11965</name>
</gene>
<dbReference type="InterPro" id="IPR004090">
    <property type="entry name" value="Chemotax_Me-accpt_rcpt"/>
</dbReference>
<dbReference type="Gene3D" id="1.10.287.950">
    <property type="entry name" value="Methyl-accepting chemotaxis protein"/>
    <property type="match status" value="1"/>
</dbReference>
<dbReference type="InterPro" id="IPR051310">
    <property type="entry name" value="MCP_chemotaxis"/>
</dbReference>
<keyword evidence="2" id="KW-1003">Cell membrane</keyword>
<organism evidence="12 13">
    <name type="scientific">Comamonas aquatica</name>
    <dbReference type="NCBI Taxonomy" id="225991"/>
    <lineage>
        <taxon>Bacteria</taxon>
        <taxon>Pseudomonadati</taxon>
        <taxon>Pseudomonadota</taxon>
        <taxon>Betaproteobacteria</taxon>
        <taxon>Burkholderiales</taxon>
        <taxon>Comamonadaceae</taxon>
        <taxon>Comamonas</taxon>
    </lineage>
</organism>
<dbReference type="SMART" id="SM01049">
    <property type="entry name" value="Cache_2"/>
    <property type="match status" value="1"/>
</dbReference>
<dbReference type="CDD" id="cd11386">
    <property type="entry name" value="MCP_signal"/>
    <property type="match status" value="1"/>
</dbReference>
<evidence type="ECO:0000256" key="6">
    <source>
        <dbReference type="ARBA" id="ARBA00023136"/>
    </source>
</evidence>
<reference evidence="12" key="1">
    <citation type="submission" date="2022-09" db="EMBL/GenBank/DDBJ databases">
        <title>Intensive care unit water sources are persistently colonized with multi-drug resistant bacteria and are the site of extensive horizontal gene transfer of antibiotic resistance genes.</title>
        <authorList>
            <person name="Diorio-Toth L."/>
        </authorList>
    </citation>
    <scope>NUCLEOTIDE SEQUENCE</scope>
    <source>
        <strain evidence="12">GD04130</strain>
    </source>
</reference>